<protein>
    <submittedName>
        <fullName evidence="1">Uncharacterized protein</fullName>
    </submittedName>
</protein>
<proteinExistence type="predicted"/>
<sequence length="61" mass="7256">MFDFFFWGNSRLLSIVDLQSNHSAGQFEFRKIQALRLINWHSLIIHHTINGIPQIKILFFV</sequence>
<dbReference type="AlphaFoldDB" id="A0A2D0N3S8"/>
<gene>
    <name evidence="1" type="ORF">CRP01_28885</name>
</gene>
<keyword evidence="2" id="KW-1185">Reference proteome</keyword>
<name>A0A2D0N3S8_FLAN2</name>
<organism evidence="1 2">
    <name type="scientific">Flavilitoribacter nigricans (strain ATCC 23147 / DSM 23189 / NBRC 102662 / NCIMB 1420 / SS-2)</name>
    <name type="common">Lewinella nigricans</name>
    <dbReference type="NCBI Taxonomy" id="1122177"/>
    <lineage>
        <taxon>Bacteria</taxon>
        <taxon>Pseudomonadati</taxon>
        <taxon>Bacteroidota</taxon>
        <taxon>Saprospiria</taxon>
        <taxon>Saprospirales</taxon>
        <taxon>Lewinellaceae</taxon>
        <taxon>Flavilitoribacter</taxon>
    </lineage>
</organism>
<accession>A0A2D0N3S8</accession>
<reference evidence="1 2" key="1">
    <citation type="submission" date="2017-10" db="EMBL/GenBank/DDBJ databases">
        <title>The draft genome sequence of Lewinella nigricans NBRC 102662.</title>
        <authorList>
            <person name="Wang K."/>
        </authorList>
    </citation>
    <scope>NUCLEOTIDE SEQUENCE [LARGE SCALE GENOMIC DNA]</scope>
    <source>
        <strain evidence="1 2">NBRC 102662</strain>
    </source>
</reference>
<comment type="caution">
    <text evidence="1">The sequence shown here is derived from an EMBL/GenBank/DDBJ whole genome shotgun (WGS) entry which is preliminary data.</text>
</comment>
<evidence type="ECO:0000313" key="2">
    <source>
        <dbReference type="Proteomes" id="UP000223913"/>
    </source>
</evidence>
<dbReference type="EMBL" id="PDUD01000034">
    <property type="protein sequence ID" value="PHN03097.1"/>
    <property type="molecule type" value="Genomic_DNA"/>
</dbReference>
<evidence type="ECO:0000313" key="1">
    <source>
        <dbReference type="EMBL" id="PHN03097.1"/>
    </source>
</evidence>
<dbReference type="Proteomes" id="UP000223913">
    <property type="component" value="Unassembled WGS sequence"/>
</dbReference>